<reference evidence="1 2" key="1">
    <citation type="journal article" date="2018" name="Front. Plant Sci.">
        <title>Red Clover (Trifolium pratense) and Zigzag Clover (T. medium) - A Picture of Genomic Similarities and Differences.</title>
        <authorList>
            <person name="Dluhosova J."/>
            <person name="Istvanek J."/>
            <person name="Nedelnik J."/>
            <person name="Repkova J."/>
        </authorList>
    </citation>
    <scope>NUCLEOTIDE SEQUENCE [LARGE SCALE GENOMIC DNA]</scope>
    <source>
        <strain evidence="2">cv. 10/8</strain>
        <tissue evidence="1">Leaf</tissue>
    </source>
</reference>
<feature type="non-terminal residue" evidence="1">
    <location>
        <position position="25"/>
    </location>
</feature>
<gene>
    <name evidence="1" type="ORF">A2U01_0013006</name>
</gene>
<organism evidence="1 2">
    <name type="scientific">Trifolium medium</name>
    <dbReference type="NCBI Taxonomy" id="97028"/>
    <lineage>
        <taxon>Eukaryota</taxon>
        <taxon>Viridiplantae</taxon>
        <taxon>Streptophyta</taxon>
        <taxon>Embryophyta</taxon>
        <taxon>Tracheophyta</taxon>
        <taxon>Spermatophyta</taxon>
        <taxon>Magnoliopsida</taxon>
        <taxon>eudicotyledons</taxon>
        <taxon>Gunneridae</taxon>
        <taxon>Pentapetalae</taxon>
        <taxon>rosids</taxon>
        <taxon>fabids</taxon>
        <taxon>Fabales</taxon>
        <taxon>Fabaceae</taxon>
        <taxon>Papilionoideae</taxon>
        <taxon>50 kb inversion clade</taxon>
        <taxon>NPAAA clade</taxon>
        <taxon>Hologalegina</taxon>
        <taxon>IRL clade</taxon>
        <taxon>Trifolieae</taxon>
        <taxon>Trifolium</taxon>
    </lineage>
</organism>
<dbReference type="Proteomes" id="UP000265520">
    <property type="component" value="Unassembled WGS sequence"/>
</dbReference>
<dbReference type="AlphaFoldDB" id="A0A392N0R2"/>
<keyword evidence="2" id="KW-1185">Reference proteome</keyword>
<accession>A0A392N0R2</accession>
<proteinExistence type="predicted"/>
<name>A0A392N0R2_9FABA</name>
<sequence length="25" mass="2738">MPDGIVDFLFHPGKEAKGLVAFVHI</sequence>
<protein>
    <submittedName>
        <fullName evidence="1">Uncharacterized protein</fullName>
    </submittedName>
</protein>
<comment type="caution">
    <text evidence="1">The sequence shown here is derived from an EMBL/GenBank/DDBJ whole genome shotgun (WGS) entry which is preliminary data.</text>
</comment>
<evidence type="ECO:0000313" key="2">
    <source>
        <dbReference type="Proteomes" id="UP000265520"/>
    </source>
</evidence>
<dbReference type="EMBL" id="LXQA010021838">
    <property type="protein sequence ID" value="MCH92074.1"/>
    <property type="molecule type" value="Genomic_DNA"/>
</dbReference>
<evidence type="ECO:0000313" key="1">
    <source>
        <dbReference type="EMBL" id="MCH92074.1"/>
    </source>
</evidence>